<organism evidence="3 4">
    <name type="scientific">PS1 clade bacterium</name>
    <dbReference type="NCBI Taxonomy" id="2175152"/>
    <lineage>
        <taxon>Bacteria</taxon>
        <taxon>Pseudomonadati</taxon>
        <taxon>Pseudomonadota</taxon>
        <taxon>Alphaproteobacteria</taxon>
        <taxon>PS1 clade</taxon>
    </lineage>
</organism>
<proteinExistence type="inferred from homology"/>
<comment type="caution">
    <text evidence="3">The sequence shown here is derived from an EMBL/GenBank/DDBJ whole genome shotgun (WGS) entry which is preliminary data.</text>
</comment>
<evidence type="ECO:0000313" key="4">
    <source>
        <dbReference type="Proteomes" id="UP000785783"/>
    </source>
</evidence>
<keyword evidence="3" id="KW-0808">Transferase</keyword>
<dbReference type="GO" id="GO:0008146">
    <property type="term" value="F:sulfotransferase activity"/>
    <property type="evidence" value="ECO:0007669"/>
    <property type="project" value="TreeGrafter"/>
</dbReference>
<dbReference type="InterPro" id="IPR000594">
    <property type="entry name" value="ThiF_NAD_FAD-bd"/>
</dbReference>
<accession>A0A937L5K5</accession>
<dbReference type="NCBIfam" id="NF004281">
    <property type="entry name" value="PRK05690.1"/>
    <property type="match status" value="1"/>
</dbReference>
<name>A0A937L5K5_9PROT</name>
<gene>
    <name evidence="3" type="primary">moeB</name>
    <name evidence="3" type="ORF">ISQ19_04790</name>
</gene>
<dbReference type="InterPro" id="IPR045886">
    <property type="entry name" value="ThiF/MoeB/HesA"/>
</dbReference>
<feature type="domain" description="THIF-type NAD/FAD binding fold" evidence="2">
    <location>
        <begin position="14"/>
        <end position="255"/>
    </location>
</feature>
<dbReference type="EMBL" id="JADHOK010000057">
    <property type="protein sequence ID" value="MBL6761997.1"/>
    <property type="molecule type" value="Genomic_DNA"/>
</dbReference>
<dbReference type="GO" id="GO:0004792">
    <property type="term" value="F:thiosulfate-cyanide sulfurtransferase activity"/>
    <property type="evidence" value="ECO:0007669"/>
    <property type="project" value="TreeGrafter"/>
</dbReference>
<dbReference type="Proteomes" id="UP000785783">
    <property type="component" value="Unassembled WGS sequence"/>
</dbReference>
<protein>
    <submittedName>
        <fullName evidence="3">Molybdopterin-synthase adenylyltransferase MoeB</fullName>
    </submittedName>
</protein>
<keyword evidence="3" id="KW-0548">Nucleotidyltransferase</keyword>
<evidence type="ECO:0000313" key="3">
    <source>
        <dbReference type="EMBL" id="MBL6761997.1"/>
    </source>
</evidence>
<dbReference type="CDD" id="cd00757">
    <property type="entry name" value="ThiF_MoeB_HesA_family"/>
    <property type="match status" value="1"/>
</dbReference>
<comment type="similarity">
    <text evidence="1">Belongs to the HesA/MoeB/ThiF family.</text>
</comment>
<dbReference type="InterPro" id="IPR035985">
    <property type="entry name" value="Ubiquitin-activating_enz"/>
</dbReference>
<dbReference type="FunFam" id="3.40.50.720:FF:000080">
    <property type="entry name" value="Thiazole biosynthesis adenylyltransferase ThiF"/>
    <property type="match status" value="1"/>
</dbReference>
<reference evidence="3" key="1">
    <citation type="submission" date="2020-10" db="EMBL/GenBank/DDBJ databases">
        <title>Microbiome of the Black Sea water column analyzed by genome centric metagenomics.</title>
        <authorList>
            <person name="Cabello-Yeves P.J."/>
            <person name="Callieri C."/>
            <person name="Picazo A."/>
            <person name="Mehrshad M."/>
            <person name="Haro-Moreno J.M."/>
            <person name="Roda-Garcia J."/>
            <person name="Dzembekova N."/>
            <person name="Slabakova V."/>
            <person name="Slabakova N."/>
            <person name="Moncheva S."/>
            <person name="Rodriguez-Valera F."/>
        </authorList>
    </citation>
    <scope>NUCLEOTIDE SEQUENCE</scope>
    <source>
        <strain evidence="3">BS307-5m-G5</strain>
    </source>
</reference>
<dbReference type="Pfam" id="PF00899">
    <property type="entry name" value="ThiF"/>
    <property type="match status" value="1"/>
</dbReference>
<dbReference type="GO" id="GO:0008641">
    <property type="term" value="F:ubiquitin-like modifier activating enzyme activity"/>
    <property type="evidence" value="ECO:0007669"/>
    <property type="project" value="InterPro"/>
</dbReference>
<dbReference type="Gene3D" id="3.40.50.720">
    <property type="entry name" value="NAD(P)-binding Rossmann-like Domain"/>
    <property type="match status" value="1"/>
</dbReference>
<sequence length="273" mass="28907">MPMAALDEAEIARYQRHIVLKEIGGGGQQKLKAARVLIIGLGGLGHPVAQYLTAAGVGTLGLVDDDVVTLSNLQRQILFTDAVLGQKKTQAVADALAALNPHLSTVQHDMRVGPDNIGALLDDYDVVVDGCDNFATRWCVNDACFAAQRPLVSGAVGRFDGQVMTFKPWLKEADGTPLPCYRSLVPEDKENTEEAALSAQDNCATTGIVGALTGIIGCLMALEVIKEITGAGDSLAGHMLIYDGLAGTARRVKLNWDPENPNNGRHPTGTPRA</sequence>
<evidence type="ECO:0000256" key="1">
    <source>
        <dbReference type="ARBA" id="ARBA00009919"/>
    </source>
</evidence>
<evidence type="ECO:0000259" key="2">
    <source>
        <dbReference type="Pfam" id="PF00899"/>
    </source>
</evidence>
<dbReference type="AlphaFoldDB" id="A0A937L5K5"/>
<dbReference type="GO" id="GO:0016779">
    <property type="term" value="F:nucleotidyltransferase activity"/>
    <property type="evidence" value="ECO:0007669"/>
    <property type="project" value="UniProtKB-KW"/>
</dbReference>
<dbReference type="SUPFAM" id="SSF69572">
    <property type="entry name" value="Activating enzymes of the ubiquitin-like proteins"/>
    <property type="match status" value="1"/>
</dbReference>
<dbReference type="PANTHER" id="PTHR10953">
    <property type="entry name" value="UBIQUITIN-ACTIVATING ENZYME E1"/>
    <property type="match status" value="1"/>
</dbReference>
<dbReference type="GO" id="GO:0005829">
    <property type="term" value="C:cytosol"/>
    <property type="evidence" value="ECO:0007669"/>
    <property type="project" value="TreeGrafter"/>
</dbReference>
<dbReference type="PANTHER" id="PTHR10953:SF102">
    <property type="entry name" value="ADENYLYLTRANSFERASE AND SULFURTRANSFERASE MOCS3"/>
    <property type="match status" value="1"/>
</dbReference>